<evidence type="ECO:0000256" key="7">
    <source>
        <dbReference type="SAM" id="Phobius"/>
    </source>
</evidence>
<comment type="caution">
    <text evidence="10">The sequence shown here is derived from an EMBL/GenBank/DDBJ whole genome shotgun (WGS) entry which is preliminary data.</text>
</comment>
<dbReference type="RefSeq" id="WP_155284701.1">
    <property type="nucleotide sequence ID" value="NZ_BLBC01000008.1"/>
</dbReference>
<keyword evidence="11" id="KW-1185">Reference proteome</keyword>
<evidence type="ECO:0000256" key="5">
    <source>
        <dbReference type="ARBA" id="ARBA00022989"/>
    </source>
</evidence>
<keyword evidence="3" id="KW-0813">Transport</keyword>
<comment type="similarity">
    <text evidence="2">Belongs to the cation diffusion facilitator (CDF) transporter (TC 2.A.4) family.</text>
</comment>
<evidence type="ECO:0000313" key="11">
    <source>
        <dbReference type="Proteomes" id="UP000398217"/>
    </source>
</evidence>
<evidence type="ECO:0000259" key="8">
    <source>
        <dbReference type="Pfam" id="PF01545"/>
    </source>
</evidence>
<feature type="domain" description="Cation efflux protein cytoplasmic" evidence="9">
    <location>
        <begin position="207"/>
        <end position="284"/>
    </location>
</feature>
<feature type="transmembrane region" description="Helical" evidence="7">
    <location>
        <begin position="109"/>
        <end position="129"/>
    </location>
</feature>
<evidence type="ECO:0000259" key="9">
    <source>
        <dbReference type="Pfam" id="PF16916"/>
    </source>
</evidence>
<feature type="transmembrane region" description="Helical" evidence="7">
    <location>
        <begin position="41"/>
        <end position="59"/>
    </location>
</feature>
<dbReference type="GO" id="GO:0015093">
    <property type="term" value="F:ferrous iron transmembrane transporter activity"/>
    <property type="evidence" value="ECO:0007669"/>
    <property type="project" value="TreeGrafter"/>
</dbReference>
<dbReference type="Gene3D" id="3.30.70.1350">
    <property type="entry name" value="Cation efflux protein, cytoplasmic domain"/>
    <property type="match status" value="1"/>
</dbReference>
<evidence type="ECO:0000256" key="3">
    <source>
        <dbReference type="ARBA" id="ARBA00022448"/>
    </source>
</evidence>
<keyword evidence="6 7" id="KW-0472">Membrane</keyword>
<dbReference type="GO" id="GO:0015086">
    <property type="term" value="F:cadmium ion transmembrane transporter activity"/>
    <property type="evidence" value="ECO:0007669"/>
    <property type="project" value="TreeGrafter"/>
</dbReference>
<evidence type="ECO:0000256" key="4">
    <source>
        <dbReference type="ARBA" id="ARBA00022692"/>
    </source>
</evidence>
<accession>A0A5M4BAB3</accession>
<name>A0A5M4BAB3_9FLAO</name>
<evidence type="ECO:0000256" key="2">
    <source>
        <dbReference type="ARBA" id="ARBA00008114"/>
    </source>
</evidence>
<evidence type="ECO:0000256" key="1">
    <source>
        <dbReference type="ARBA" id="ARBA00004141"/>
    </source>
</evidence>
<sequence length="327" mass="37076">MPKSLSFQRLVAFVGVVLFIGKIIAWQLTNSDAVFSDAMESTVNIVSAFMGLYALYLAAKPIDNDHPYGHGKVEFVTAGIEGVLIVIAGLLIIIQSVHSLLTGISLRQLDWGIGIVSATAVINYIMGYISCKKGERENSLVLISSGKHLQSDTLSTLGVVLSLLLVYLTDWLWLDSVVAMLFGGYIMLVGYKIVRKALGGIMDEKDEILFSEIVKVLKENRCEKWIDIHNMKVQQFGSHLHIDAHITLPYYYSLQEAHQEMEKVIRLLLKNTDRTVEFNFHMDDCKPFSCEICNMQCDFRKRPFIKRVEWNEKSISQVQKHKLREES</sequence>
<dbReference type="AlphaFoldDB" id="A0A5M4BAB3"/>
<keyword evidence="4 7" id="KW-0812">Transmembrane</keyword>
<dbReference type="Pfam" id="PF16916">
    <property type="entry name" value="ZT_dimer"/>
    <property type="match status" value="1"/>
</dbReference>
<dbReference type="SUPFAM" id="SSF160240">
    <property type="entry name" value="Cation efflux protein cytoplasmic domain-like"/>
    <property type="match status" value="1"/>
</dbReference>
<dbReference type="GO" id="GO:0015341">
    <property type="term" value="F:zinc efflux antiporter activity"/>
    <property type="evidence" value="ECO:0007669"/>
    <property type="project" value="TreeGrafter"/>
</dbReference>
<feature type="transmembrane region" description="Helical" evidence="7">
    <location>
        <begin position="75"/>
        <end position="97"/>
    </location>
</feature>
<protein>
    <submittedName>
        <fullName evidence="10">Cation transporter</fullName>
    </submittedName>
</protein>
<dbReference type="InterPro" id="IPR036837">
    <property type="entry name" value="Cation_efflux_CTD_sf"/>
</dbReference>
<dbReference type="OrthoDB" id="9806522at2"/>
<dbReference type="PANTHER" id="PTHR43840:SF15">
    <property type="entry name" value="MITOCHONDRIAL METAL TRANSPORTER 1-RELATED"/>
    <property type="match status" value="1"/>
</dbReference>
<reference evidence="11" key="1">
    <citation type="journal article" date="2020" name="Int. J. Syst. Evol. Microbiol.">
        <title>Capnocytophaga felis sp. nov. isolated from the feline oral cavity.</title>
        <authorList>
            <person name="Suzuki M."/>
            <person name="Umeda K."/>
            <person name="Kimura M."/>
            <person name="Imaoka K."/>
            <person name="Morikawa S."/>
            <person name="Maeda K."/>
        </authorList>
    </citation>
    <scope>NUCLEOTIDE SEQUENCE [LARGE SCALE GENOMIC DNA]</scope>
    <source>
        <strain evidence="11">KC07070</strain>
    </source>
</reference>
<dbReference type="InterPro" id="IPR027469">
    <property type="entry name" value="Cation_efflux_TMD_sf"/>
</dbReference>
<feature type="domain" description="Cation efflux protein transmembrane" evidence="8">
    <location>
        <begin position="12"/>
        <end position="199"/>
    </location>
</feature>
<dbReference type="Gene3D" id="1.20.1510.10">
    <property type="entry name" value="Cation efflux protein transmembrane domain"/>
    <property type="match status" value="1"/>
</dbReference>
<proteinExistence type="inferred from homology"/>
<feature type="transmembrane region" description="Helical" evidence="7">
    <location>
        <begin position="149"/>
        <end position="167"/>
    </location>
</feature>
<feature type="transmembrane region" description="Helical" evidence="7">
    <location>
        <begin position="173"/>
        <end position="194"/>
    </location>
</feature>
<keyword evidence="5 7" id="KW-1133">Transmembrane helix</keyword>
<dbReference type="InterPro" id="IPR002524">
    <property type="entry name" value="Cation_efflux"/>
</dbReference>
<dbReference type="GO" id="GO:0006882">
    <property type="term" value="P:intracellular zinc ion homeostasis"/>
    <property type="evidence" value="ECO:0007669"/>
    <property type="project" value="TreeGrafter"/>
</dbReference>
<dbReference type="InterPro" id="IPR050291">
    <property type="entry name" value="CDF_Transporter"/>
</dbReference>
<organism evidence="10 11">
    <name type="scientific">Capnocytophaga felis</name>
    <dbReference type="NCBI Taxonomy" id="2267611"/>
    <lineage>
        <taxon>Bacteria</taxon>
        <taxon>Pseudomonadati</taxon>
        <taxon>Bacteroidota</taxon>
        <taxon>Flavobacteriia</taxon>
        <taxon>Flavobacteriales</taxon>
        <taxon>Flavobacteriaceae</taxon>
        <taxon>Capnocytophaga</taxon>
    </lineage>
</organism>
<dbReference type="PANTHER" id="PTHR43840">
    <property type="entry name" value="MITOCHONDRIAL METAL TRANSPORTER 1-RELATED"/>
    <property type="match status" value="1"/>
</dbReference>
<dbReference type="Pfam" id="PF01545">
    <property type="entry name" value="Cation_efflux"/>
    <property type="match status" value="1"/>
</dbReference>
<dbReference type="Proteomes" id="UP000398217">
    <property type="component" value="Unassembled WGS sequence"/>
</dbReference>
<evidence type="ECO:0000313" key="10">
    <source>
        <dbReference type="EMBL" id="GET46056.1"/>
    </source>
</evidence>
<dbReference type="EMBL" id="BLBC01000008">
    <property type="protein sequence ID" value="GET46056.1"/>
    <property type="molecule type" value="Genomic_DNA"/>
</dbReference>
<dbReference type="SUPFAM" id="SSF161111">
    <property type="entry name" value="Cation efflux protein transmembrane domain-like"/>
    <property type="match status" value="1"/>
</dbReference>
<dbReference type="InterPro" id="IPR027470">
    <property type="entry name" value="Cation_efflux_CTD"/>
</dbReference>
<gene>
    <name evidence="10" type="ORF">RCZ01_13580</name>
</gene>
<dbReference type="GO" id="GO:0005886">
    <property type="term" value="C:plasma membrane"/>
    <property type="evidence" value="ECO:0007669"/>
    <property type="project" value="TreeGrafter"/>
</dbReference>
<comment type="subcellular location">
    <subcellularLocation>
        <location evidence="1">Membrane</location>
        <topology evidence="1">Multi-pass membrane protein</topology>
    </subcellularLocation>
</comment>
<evidence type="ECO:0000256" key="6">
    <source>
        <dbReference type="ARBA" id="ARBA00023136"/>
    </source>
</evidence>
<dbReference type="NCBIfam" id="TIGR01297">
    <property type="entry name" value="CDF"/>
    <property type="match status" value="1"/>
</dbReference>
<dbReference type="InterPro" id="IPR058533">
    <property type="entry name" value="Cation_efflux_TM"/>
</dbReference>